<gene>
    <name evidence="3" type="ORF">ERUC_LOCUS8424</name>
</gene>
<proteinExistence type="predicted"/>
<dbReference type="InterPro" id="IPR035969">
    <property type="entry name" value="Rab-GAP_TBC_sf"/>
</dbReference>
<dbReference type="SUPFAM" id="SSF47923">
    <property type="entry name" value="Ypt/Rab-GAP domain of gyp1p"/>
    <property type="match status" value="1"/>
</dbReference>
<organism evidence="3 4">
    <name type="scientific">Eruca vesicaria subsp. sativa</name>
    <name type="common">Garden rocket</name>
    <name type="synonym">Eruca sativa</name>
    <dbReference type="NCBI Taxonomy" id="29727"/>
    <lineage>
        <taxon>Eukaryota</taxon>
        <taxon>Viridiplantae</taxon>
        <taxon>Streptophyta</taxon>
        <taxon>Embryophyta</taxon>
        <taxon>Tracheophyta</taxon>
        <taxon>Spermatophyta</taxon>
        <taxon>Magnoliopsida</taxon>
        <taxon>eudicotyledons</taxon>
        <taxon>Gunneridae</taxon>
        <taxon>Pentapetalae</taxon>
        <taxon>rosids</taxon>
        <taxon>malvids</taxon>
        <taxon>Brassicales</taxon>
        <taxon>Brassicaceae</taxon>
        <taxon>Brassiceae</taxon>
        <taxon>Eruca</taxon>
    </lineage>
</organism>
<reference evidence="3 4" key="1">
    <citation type="submission" date="2022-03" db="EMBL/GenBank/DDBJ databases">
        <authorList>
            <person name="Macdonald S."/>
            <person name="Ahmed S."/>
            <person name="Newling K."/>
        </authorList>
    </citation>
    <scope>NUCLEOTIDE SEQUENCE [LARGE SCALE GENOMIC DNA]</scope>
</reference>
<dbReference type="Proteomes" id="UP001642260">
    <property type="component" value="Unassembled WGS sequence"/>
</dbReference>
<evidence type="ECO:0000259" key="2">
    <source>
        <dbReference type="PROSITE" id="PS50086"/>
    </source>
</evidence>
<evidence type="ECO:0000313" key="3">
    <source>
        <dbReference type="EMBL" id="CAH8319263.1"/>
    </source>
</evidence>
<dbReference type="Pfam" id="PF00566">
    <property type="entry name" value="RabGAP-TBC"/>
    <property type="match status" value="1"/>
</dbReference>
<sequence length="351" mass="39271">MISPANSAISHNSGELGHLWRNRFSNPTRPNDFSMNVMSSPNNPDLVYLDQYYRVELPRLLHERDPNPYLTTSELSQLMKWKLSRGKWRPRLLDFVSFLQDSVVKSASEKAFKSLLNISNAVKELTILKGVGPATASAVLAAYAPDIALFMSDEVDLSKGEKEDEKVKSSPGFNDAKSSKGASDNDSEDEFYDVERSDSQDGLSSDGTSVSGIPVTGIVSSFSVSTCPWKEELEVLIRGGVPMALRLWQAFVGVKKRRRKDYYKKLLAEDSSGNSIAQEDTQHVDEKGHPALDDDDRNALRRLLTAYARHNPSVGYCQAMNFFAALLLLLMPEENAFWYVHKVDYSIIFNS</sequence>
<dbReference type="InterPro" id="IPR000195">
    <property type="entry name" value="Rab-GAP-TBC_dom"/>
</dbReference>
<dbReference type="PANTHER" id="PTHR21521">
    <property type="entry name" value="AMUN, ISOFORM A"/>
    <property type="match status" value="1"/>
</dbReference>
<accession>A0ABC8J9N1</accession>
<protein>
    <recommendedName>
        <fullName evidence="2">Rab-GAP TBC domain-containing protein</fullName>
    </recommendedName>
</protein>
<evidence type="ECO:0000256" key="1">
    <source>
        <dbReference type="SAM" id="MobiDB-lite"/>
    </source>
</evidence>
<dbReference type="EMBL" id="CAKOAT010088377">
    <property type="protein sequence ID" value="CAH8319263.1"/>
    <property type="molecule type" value="Genomic_DNA"/>
</dbReference>
<dbReference type="Gene3D" id="1.10.8.270">
    <property type="entry name" value="putative rabgap domain of human tbc1 domain family member 14 like domains"/>
    <property type="match status" value="1"/>
</dbReference>
<comment type="caution">
    <text evidence="3">The sequence shown here is derived from an EMBL/GenBank/DDBJ whole genome shotgun (WGS) entry which is preliminary data.</text>
</comment>
<evidence type="ECO:0000313" key="4">
    <source>
        <dbReference type="Proteomes" id="UP001642260"/>
    </source>
</evidence>
<dbReference type="PROSITE" id="PS50086">
    <property type="entry name" value="TBC_RABGAP"/>
    <property type="match status" value="1"/>
</dbReference>
<feature type="domain" description="Rab-GAP TBC" evidence="2">
    <location>
        <begin position="253"/>
        <end position="351"/>
    </location>
</feature>
<feature type="region of interest" description="Disordered" evidence="1">
    <location>
        <begin position="160"/>
        <end position="208"/>
    </location>
</feature>
<keyword evidence="4" id="KW-1185">Reference proteome</keyword>
<dbReference type="AlphaFoldDB" id="A0ABC8J9N1"/>
<name>A0ABC8J9N1_ERUVS</name>
<dbReference type="PANTHER" id="PTHR21521:SF0">
    <property type="entry name" value="AMUN, ISOFORM A"/>
    <property type="match status" value="1"/>
</dbReference>